<evidence type="ECO:0000256" key="7">
    <source>
        <dbReference type="PROSITE-ProRule" id="PRU01091"/>
    </source>
</evidence>
<dbReference type="PROSITE" id="PS51755">
    <property type="entry name" value="OMPR_PHOB"/>
    <property type="match status" value="1"/>
</dbReference>
<dbReference type="CDD" id="cd00383">
    <property type="entry name" value="trans_reg_C"/>
    <property type="match status" value="1"/>
</dbReference>
<dbReference type="InterPro" id="IPR001867">
    <property type="entry name" value="OmpR/PhoB-type_DNA-bd"/>
</dbReference>
<keyword evidence="4 7" id="KW-0238">DNA-binding</keyword>
<evidence type="ECO:0000313" key="13">
    <source>
        <dbReference type="Proteomes" id="UP001321249"/>
    </source>
</evidence>
<reference evidence="11" key="2">
    <citation type="journal article" date="2023" name="Nat. Commun.">
        <title>Cultivation of marine bacteria of the SAR202 clade.</title>
        <authorList>
            <person name="Lim Y."/>
            <person name="Seo J.H."/>
            <person name="Giovannoni S.J."/>
            <person name="Kang I."/>
            <person name="Cho J.C."/>
        </authorList>
    </citation>
    <scope>NUCLEOTIDE SEQUENCE</scope>
    <source>
        <strain evidence="11">JH1073</strain>
    </source>
</reference>
<dbReference type="InterPro" id="IPR039420">
    <property type="entry name" value="WalR-like"/>
</dbReference>
<dbReference type="InterPro" id="IPR001789">
    <property type="entry name" value="Sig_transdc_resp-reg_receiver"/>
</dbReference>
<dbReference type="FunFam" id="3.40.50.2300:FF:000001">
    <property type="entry name" value="DNA-binding response regulator PhoB"/>
    <property type="match status" value="1"/>
</dbReference>
<proteinExistence type="predicted"/>
<dbReference type="SUPFAM" id="SSF52172">
    <property type="entry name" value="CheY-like"/>
    <property type="match status" value="1"/>
</dbReference>
<evidence type="ECO:0000259" key="8">
    <source>
        <dbReference type="PROSITE" id="PS50110"/>
    </source>
</evidence>
<dbReference type="RefSeq" id="WP_342822165.1">
    <property type="nucleotide sequence ID" value="NZ_CP046146.1"/>
</dbReference>
<evidence type="ECO:0000256" key="1">
    <source>
        <dbReference type="ARBA" id="ARBA00022553"/>
    </source>
</evidence>
<dbReference type="EMBL" id="WMBE01000001">
    <property type="protein sequence ID" value="MDG0866399.1"/>
    <property type="molecule type" value="Genomic_DNA"/>
</dbReference>
<dbReference type="Gene3D" id="3.40.50.2300">
    <property type="match status" value="1"/>
</dbReference>
<dbReference type="PANTHER" id="PTHR48111">
    <property type="entry name" value="REGULATOR OF RPOS"/>
    <property type="match status" value="1"/>
</dbReference>
<protein>
    <submittedName>
        <fullName evidence="11">Response regulator</fullName>
    </submittedName>
</protein>
<dbReference type="Gene3D" id="1.10.10.10">
    <property type="entry name" value="Winged helix-like DNA-binding domain superfamily/Winged helix DNA-binding domain"/>
    <property type="match status" value="1"/>
</dbReference>
<evidence type="ECO:0000256" key="3">
    <source>
        <dbReference type="ARBA" id="ARBA00023015"/>
    </source>
</evidence>
<dbReference type="PANTHER" id="PTHR48111:SF1">
    <property type="entry name" value="TWO-COMPONENT RESPONSE REGULATOR ORR33"/>
    <property type="match status" value="1"/>
</dbReference>
<evidence type="ECO:0000256" key="5">
    <source>
        <dbReference type="ARBA" id="ARBA00023163"/>
    </source>
</evidence>
<feature type="domain" description="OmpR/PhoB-type" evidence="9">
    <location>
        <begin position="129"/>
        <end position="228"/>
    </location>
</feature>
<dbReference type="GO" id="GO:0000976">
    <property type="term" value="F:transcription cis-regulatory region binding"/>
    <property type="evidence" value="ECO:0007669"/>
    <property type="project" value="TreeGrafter"/>
</dbReference>
<dbReference type="SUPFAM" id="SSF46894">
    <property type="entry name" value="C-terminal effector domain of the bipartite response regulators"/>
    <property type="match status" value="1"/>
</dbReference>
<sequence length="235" mass="26157">MTQEKILIVEDSQEILDGLSEFFQEEDYEVMGVATGDAALKVFYQYQPDLVFLDVMLPGLSGFEICGRIRELSEVPVIMYSALGSETEKVEAFEKGADDYIVKGTGMGEVMARVSAVMRRATSAGSSESTDTYVDDVLNINYTSQTVAVRGEQIDLTPTEYKLLTTLVNQKGRPIPADQLLHGVWGREYSTDELVKWHIGHLRRKLEINPSSPKLIVTRRGYGYVYLPANETAAA</sequence>
<dbReference type="SMART" id="SM00448">
    <property type="entry name" value="REC"/>
    <property type="match status" value="1"/>
</dbReference>
<dbReference type="GO" id="GO:0006355">
    <property type="term" value="P:regulation of DNA-templated transcription"/>
    <property type="evidence" value="ECO:0007669"/>
    <property type="project" value="InterPro"/>
</dbReference>
<evidence type="ECO:0000313" key="11">
    <source>
        <dbReference type="EMBL" id="WFG38887.1"/>
    </source>
</evidence>
<feature type="domain" description="Response regulatory" evidence="8">
    <location>
        <begin position="5"/>
        <end position="118"/>
    </location>
</feature>
<dbReference type="AlphaFoldDB" id="A0AAJ6CSY4"/>
<dbReference type="PROSITE" id="PS50110">
    <property type="entry name" value="RESPONSE_REGULATORY"/>
    <property type="match status" value="1"/>
</dbReference>
<dbReference type="Proteomes" id="UP001219901">
    <property type="component" value="Chromosome"/>
</dbReference>
<dbReference type="GO" id="GO:0000156">
    <property type="term" value="F:phosphorelay response regulator activity"/>
    <property type="evidence" value="ECO:0007669"/>
    <property type="project" value="TreeGrafter"/>
</dbReference>
<keyword evidence="12" id="KW-1185">Reference proteome</keyword>
<dbReference type="SMART" id="SM00862">
    <property type="entry name" value="Trans_reg_C"/>
    <property type="match status" value="1"/>
</dbReference>
<dbReference type="Proteomes" id="UP001321249">
    <property type="component" value="Unassembled WGS sequence"/>
</dbReference>
<dbReference type="InterPro" id="IPR036388">
    <property type="entry name" value="WH-like_DNA-bd_sf"/>
</dbReference>
<organism evidence="11 12">
    <name type="scientific">Candidatus Lucifugimonas marina</name>
    <dbReference type="NCBI Taxonomy" id="3038979"/>
    <lineage>
        <taxon>Bacteria</taxon>
        <taxon>Bacillati</taxon>
        <taxon>Chloroflexota</taxon>
        <taxon>Dehalococcoidia</taxon>
        <taxon>SAR202 cluster</taxon>
        <taxon>Candidatus Lucifugimonadales</taxon>
        <taxon>Candidatus Lucifugimonadaceae</taxon>
        <taxon>Candidatus Lucifugimonas</taxon>
    </lineage>
</organism>
<evidence type="ECO:0000256" key="4">
    <source>
        <dbReference type="ARBA" id="ARBA00023125"/>
    </source>
</evidence>
<reference evidence="12" key="3">
    <citation type="submission" date="2023-06" db="EMBL/GenBank/DDBJ databases">
        <title>Pangenomics reveal diversification of enzyme families and niche specialization in globally abundant SAR202 bacteria.</title>
        <authorList>
            <person name="Saw J.H.W."/>
        </authorList>
    </citation>
    <scope>NUCLEOTIDE SEQUENCE [LARGE SCALE GENOMIC DNA]</scope>
    <source>
        <strain evidence="12">JH1073</strain>
    </source>
</reference>
<evidence type="ECO:0000259" key="9">
    <source>
        <dbReference type="PROSITE" id="PS51755"/>
    </source>
</evidence>
<name>A0AAJ6CSY4_9CHLR</name>
<dbReference type="InterPro" id="IPR011006">
    <property type="entry name" value="CheY-like_superfamily"/>
</dbReference>
<dbReference type="Pfam" id="PF00486">
    <property type="entry name" value="Trans_reg_C"/>
    <property type="match status" value="1"/>
</dbReference>
<keyword evidence="3" id="KW-0805">Transcription regulation</keyword>
<evidence type="ECO:0000313" key="10">
    <source>
        <dbReference type="EMBL" id="MDG0866399.1"/>
    </source>
</evidence>
<keyword evidence="5" id="KW-0804">Transcription</keyword>
<dbReference type="GO" id="GO:0032993">
    <property type="term" value="C:protein-DNA complex"/>
    <property type="evidence" value="ECO:0007669"/>
    <property type="project" value="TreeGrafter"/>
</dbReference>
<evidence type="ECO:0000313" key="12">
    <source>
        <dbReference type="Proteomes" id="UP001219901"/>
    </source>
</evidence>
<keyword evidence="1 6" id="KW-0597">Phosphoprotein</keyword>
<evidence type="ECO:0000256" key="2">
    <source>
        <dbReference type="ARBA" id="ARBA00023012"/>
    </source>
</evidence>
<accession>A0AAJ6CSY4</accession>
<dbReference type="Gene3D" id="6.10.250.690">
    <property type="match status" value="1"/>
</dbReference>
<dbReference type="InterPro" id="IPR016032">
    <property type="entry name" value="Sig_transdc_resp-reg_C-effctor"/>
</dbReference>
<evidence type="ECO:0000256" key="6">
    <source>
        <dbReference type="PROSITE-ProRule" id="PRU00169"/>
    </source>
</evidence>
<dbReference type="GO" id="GO:0005829">
    <property type="term" value="C:cytosol"/>
    <property type="evidence" value="ECO:0007669"/>
    <property type="project" value="TreeGrafter"/>
</dbReference>
<dbReference type="Pfam" id="PF00072">
    <property type="entry name" value="Response_reg"/>
    <property type="match status" value="1"/>
</dbReference>
<dbReference type="EMBL" id="CP046147">
    <property type="protein sequence ID" value="WFG38887.1"/>
    <property type="molecule type" value="Genomic_DNA"/>
</dbReference>
<gene>
    <name evidence="10" type="ORF">GKO46_04845</name>
    <name evidence="11" type="ORF">GKO48_04415</name>
</gene>
<dbReference type="CDD" id="cd17574">
    <property type="entry name" value="REC_OmpR"/>
    <property type="match status" value="1"/>
</dbReference>
<reference evidence="12 13" key="1">
    <citation type="submission" date="2019-11" db="EMBL/GenBank/DDBJ databases">
        <authorList>
            <person name="Cho J.-C."/>
        </authorList>
    </citation>
    <scope>NUCLEOTIDE SEQUENCE [LARGE SCALE GENOMIC DNA]</scope>
    <source>
        <strain evidence="11 12">JH1073</strain>
        <strain evidence="10 13">JH702</strain>
    </source>
</reference>
<feature type="modified residue" description="4-aspartylphosphate" evidence="6">
    <location>
        <position position="54"/>
    </location>
</feature>
<feature type="DNA-binding region" description="OmpR/PhoB-type" evidence="7">
    <location>
        <begin position="129"/>
        <end position="228"/>
    </location>
</feature>
<keyword evidence="2" id="KW-0902">Two-component regulatory system</keyword>